<dbReference type="GO" id="GO:0004519">
    <property type="term" value="F:endonuclease activity"/>
    <property type="evidence" value="ECO:0007669"/>
    <property type="project" value="UniProtKB-KW"/>
</dbReference>
<dbReference type="InterPro" id="IPR044946">
    <property type="entry name" value="Restrct_endonuc_typeI_TRD_sf"/>
</dbReference>
<dbReference type="KEGG" id="lce:LC2W_2103"/>
<dbReference type="Proteomes" id="UP000234512">
    <property type="component" value="Unassembled WGS sequence"/>
</dbReference>
<comment type="caution">
    <text evidence="3">The sequence shown here is derived from an EMBL/GenBank/DDBJ whole genome shotgun (WGS) entry which is preliminary data.</text>
</comment>
<dbReference type="SUPFAM" id="SSF116734">
    <property type="entry name" value="DNA methylase specificity domain"/>
    <property type="match status" value="1"/>
</dbReference>
<protein>
    <submittedName>
        <fullName evidence="3">Restriction endonuclease subunit S</fullName>
    </submittedName>
</protein>
<dbReference type="RefSeq" id="WP_014566585.1">
    <property type="nucleotide sequence ID" value="NC_010999.1"/>
</dbReference>
<accession>K0N668</accession>
<dbReference type="Gene3D" id="1.10.287.1120">
    <property type="entry name" value="Bipartite methylase S protein"/>
    <property type="match status" value="1"/>
</dbReference>
<evidence type="ECO:0000313" key="4">
    <source>
        <dbReference type="Proteomes" id="UP000234512"/>
    </source>
</evidence>
<keyword evidence="3" id="KW-0540">Nuclease</keyword>
<dbReference type="GO" id="GO:0003677">
    <property type="term" value="F:DNA binding"/>
    <property type="evidence" value="ECO:0007669"/>
    <property type="project" value="UniProtKB-KW"/>
</dbReference>
<organism evidence="3 4">
    <name type="scientific">Lacticaseibacillus paracasei</name>
    <name type="common">Lactobacillus paracasei</name>
    <dbReference type="NCBI Taxonomy" id="1597"/>
    <lineage>
        <taxon>Bacteria</taxon>
        <taxon>Bacillati</taxon>
        <taxon>Bacillota</taxon>
        <taxon>Bacilli</taxon>
        <taxon>Lactobacillales</taxon>
        <taxon>Lactobacillaceae</taxon>
        <taxon>Lacticaseibacillus</taxon>
    </lineage>
</organism>
<keyword evidence="3" id="KW-0255">Endonuclease</keyword>
<evidence type="ECO:0000256" key="2">
    <source>
        <dbReference type="ARBA" id="ARBA00023125"/>
    </source>
</evidence>
<dbReference type="EMBL" id="PKQJ01000023">
    <property type="protein sequence ID" value="PLC45213.1"/>
    <property type="molecule type" value="Genomic_DNA"/>
</dbReference>
<keyword evidence="1" id="KW-0680">Restriction system</keyword>
<dbReference type="AlphaFoldDB" id="K0N668"/>
<dbReference type="GO" id="GO:0009307">
    <property type="term" value="P:DNA restriction-modification system"/>
    <property type="evidence" value="ECO:0007669"/>
    <property type="project" value="UniProtKB-KW"/>
</dbReference>
<reference evidence="3 4" key="1">
    <citation type="journal article" date="2018" name="Genome Announc.">
        <title>Draft Genome Sequence of Lactobacillus paracasei DUP 13076, Which Exhibits Potent Antipathogenic Effects against Salmonella enterica Serovars Enteritidis, Typhimurium, and Heidelberg.</title>
        <authorList>
            <person name="Muyyarikkandy M.S."/>
            <person name="Alqahtani F.H."/>
            <person name="Mandoiu I."/>
            <person name="Amalaradjou M.A."/>
        </authorList>
    </citation>
    <scope>NUCLEOTIDE SEQUENCE [LARGE SCALE GENOMIC DNA]</scope>
    <source>
        <strain evidence="3 4">DUP 13076</strain>
    </source>
</reference>
<evidence type="ECO:0000313" key="3">
    <source>
        <dbReference type="EMBL" id="PLC45213.1"/>
    </source>
</evidence>
<gene>
    <name evidence="3" type="ORF">C0Q90_13830</name>
</gene>
<name>K0N668_LACPA</name>
<proteinExistence type="predicted"/>
<evidence type="ECO:0000256" key="1">
    <source>
        <dbReference type="ARBA" id="ARBA00022747"/>
    </source>
</evidence>
<keyword evidence="2" id="KW-0238">DNA-binding</keyword>
<keyword evidence="3" id="KW-0378">Hydrolase</keyword>
<dbReference type="Gene3D" id="3.90.220.20">
    <property type="entry name" value="DNA methylase specificity domains"/>
    <property type="match status" value="1"/>
</dbReference>
<accession>A0A6M1KG74</accession>
<sequence>MHQNRLKVFGINYDKVQKYFSIFPDEKEQKYIEQLLFLTDHLIAANQRKLEKLKELKKGYLQKMFC</sequence>